<name>A0A2T6B735_9RHOB</name>
<protein>
    <submittedName>
        <fullName evidence="3">Nidogen-like</fullName>
    </submittedName>
</protein>
<dbReference type="Pfam" id="PF06119">
    <property type="entry name" value="NIDO"/>
    <property type="match status" value="1"/>
</dbReference>
<keyword evidence="4" id="KW-1185">Reference proteome</keyword>
<dbReference type="PANTHER" id="PTHR13802:SF59">
    <property type="entry name" value="SUSHI DOMAIN-CONTAINING PROTEIN 2"/>
    <property type="match status" value="1"/>
</dbReference>
<dbReference type="Pfam" id="PF13403">
    <property type="entry name" value="Hint_2"/>
    <property type="match status" value="1"/>
</dbReference>
<dbReference type="Proteomes" id="UP000244224">
    <property type="component" value="Unassembled WGS sequence"/>
</dbReference>
<dbReference type="GO" id="GO:0007160">
    <property type="term" value="P:cell-matrix adhesion"/>
    <property type="evidence" value="ECO:0007669"/>
    <property type="project" value="InterPro"/>
</dbReference>
<organism evidence="3 4">
    <name type="scientific">Gemmobacter caeni</name>
    <dbReference type="NCBI Taxonomy" id="589035"/>
    <lineage>
        <taxon>Bacteria</taxon>
        <taxon>Pseudomonadati</taxon>
        <taxon>Pseudomonadota</taxon>
        <taxon>Alphaproteobacteria</taxon>
        <taxon>Rhodobacterales</taxon>
        <taxon>Paracoccaceae</taxon>
        <taxon>Gemmobacter</taxon>
    </lineage>
</organism>
<dbReference type="RefSeq" id="WP_108128315.1">
    <property type="nucleotide sequence ID" value="NZ_QBKP01000003.1"/>
</dbReference>
<feature type="domain" description="Hedgehog/Intein (Hint)" evidence="2">
    <location>
        <begin position="219"/>
        <end position="357"/>
    </location>
</feature>
<evidence type="ECO:0000313" key="3">
    <source>
        <dbReference type="EMBL" id="PTX51877.1"/>
    </source>
</evidence>
<dbReference type="EMBL" id="QBKP01000003">
    <property type="protein sequence ID" value="PTX51877.1"/>
    <property type="molecule type" value="Genomic_DNA"/>
</dbReference>
<sequence length="426" mass="45773">MATINTGLGGPQGVGEGSFRGSALTAGNYDDGSIQVNITSVFGASGINYFGTNYTSLYINTNGLITFQAPVTAYTPSALSALPYPAIAPFWSDVNITSGTANGTNNIYWDLDPSSGRVTITWLDVRAYSGSTSARNTFQVVLQHTHDGNFEIDMIYQKVQWTNGYTGVAQVGMTDGGSRDYIVPGSGNSSALTNYPNAGLDPGEPNGVWSTRFLNGNPVCFEAGTRIHTPDGLRRIENLRAGDRVMTLDDGPQILRWTGGGMVCAEGEALPVRIEAGALDNEGDLSVSGQHLLLLHGADCELLFGEYEVLAAARDLVGLPGVSRETLPRRLRYCHLLLDRHQVLLAEGTGAESLHPGPQAMAALPERARAALHETFLPWELERLARQPAARRVLRRHEARLLVMQRAGLRGPGLRPVPVPAPWLAA</sequence>
<reference evidence="3 4" key="1">
    <citation type="submission" date="2018-04" db="EMBL/GenBank/DDBJ databases">
        <title>Genomic Encyclopedia of Archaeal and Bacterial Type Strains, Phase II (KMG-II): from individual species to whole genera.</title>
        <authorList>
            <person name="Goeker M."/>
        </authorList>
    </citation>
    <scope>NUCLEOTIDE SEQUENCE [LARGE SCALE GENOMIC DNA]</scope>
    <source>
        <strain evidence="3 4">DSM 21823</strain>
    </source>
</reference>
<dbReference type="SUPFAM" id="SSF51294">
    <property type="entry name" value="Hedgehog/intein (Hint) domain"/>
    <property type="match status" value="1"/>
</dbReference>
<dbReference type="OrthoDB" id="6305173at2"/>
<dbReference type="PANTHER" id="PTHR13802">
    <property type="entry name" value="MUCIN 4-RELATED"/>
    <property type="match status" value="1"/>
</dbReference>
<gene>
    <name evidence="3" type="ORF">C8N34_103383</name>
</gene>
<dbReference type="InterPro" id="IPR036844">
    <property type="entry name" value="Hint_dom_sf"/>
</dbReference>
<proteinExistence type="predicted"/>
<evidence type="ECO:0000259" key="1">
    <source>
        <dbReference type="Pfam" id="PF06119"/>
    </source>
</evidence>
<dbReference type="Gene3D" id="2.170.16.10">
    <property type="entry name" value="Hedgehog/Intein (Hint) domain"/>
    <property type="match status" value="1"/>
</dbReference>
<evidence type="ECO:0000313" key="4">
    <source>
        <dbReference type="Proteomes" id="UP000244224"/>
    </source>
</evidence>
<accession>A0A2T6B735</accession>
<evidence type="ECO:0000259" key="2">
    <source>
        <dbReference type="Pfam" id="PF13403"/>
    </source>
</evidence>
<dbReference type="InterPro" id="IPR003886">
    <property type="entry name" value="NIDO_dom"/>
</dbReference>
<feature type="domain" description="NIDO" evidence="1">
    <location>
        <begin position="56"/>
        <end position="192"/>
    </location>
</feature>
<comment type="caution">
    <text evidence="3">The sequence shown here is derived from an EMBL/GenBank/DDBJ whole genome shotgun (WGS) entry which is preliminary data.</text>
</comment>
<dbReference type="AlphaFoldDB" id="A0A2T6B735"/>
<dbReference type="InterPro" id="IPR051495">
    <property type="entry name" value="Epithelial_Barrier/Signaling"/>
</dbReference>
<dbReference type="InterPro" id="IPR028992">
    <property type="entry name" value="Hedgehog/Intein_dom"/>
</dbReference>